<dbReference type="Pfam" id="PF18765">
    <property type="entry name" value="Polbeta"/>
    <property type="match status" value="1"/>
</dbReference>
<gene>
    <name evidence="2" type="ORF">MPEBLZ_03019</name>
</gene>
<name>A0A0P8DXL0_9EURY</name>
<comment type="caution">
    <text evidence="2">The sequence shown here is derived from an EMBL/GenBank/DDBJ whole genome shotgun (WGS) entry which is preliminary data.</text>
</comment>
<accession>A0A0P8DXL0</accession>
<proteinExistence type="predicted"/>
<dbReference type="InterPro" id="IPR052930">
    <property type="entry name" value="TA_antitoxin_MntA"/>
</dbReference>
<reference evidence="2 3" key="1">
    <citation type="submission" date="2015-09" db="EMBL/GenBank/DDBJ databases">
        <title>A metagenomics-based metabolic model of nitrate-dependent anaerobic oxidation of methane by Methanoperedens-like archaea.</title>
        <authorList>
            <person name="Arshad A."/>
            <person name="Speth D.R."/>
            <person name="De Graaf R.M."/>
            <person name="Op Den Camp H.J."/>
            <person name="Jetten M.S."/>
            <person name="Welte C.U."/>
        </authorList>
    </citation>
    <scope>NUCLEOTIDE SEQUENCE [LARGE SCALE GENOMIC DNA]</scope>
</reference>
<dbReference type="GO" id="GO:0016740">
    <property type="term" value="F:transferase activity"/>
    <property type="evidence" value="ECO:0007669"/>
    <property type="project" value="UniProtKB-KW"/>
</dbReference>
<evidence type="ECO:0000259" key="1">
    <source>
        <dbReference type="Pfam" id="PF18765"/>
    </source>
</evidence>
<dbReference type="Gene3D" id="3.30.460.10">
    <property type="entry name" value="Beta Polymerase, domain 2"/>
    <property type="match status" value="1"/>
</dbReference>
<evidence type="ECO:0000313" key="2">
    <source>
        <dbReference type="EMBL" id="KPQ42440.1"/>
    </source>
</evidence>
<dbReference type="Proteomes" id="UP000050360">
    <property type="component" value="Unassembled WGS sequence"/>
</dbReference>
<dbReference type="EMBL" id="LKCM01000235">
    <property type="protein sequence ID" value="KPQ42440.1"/>
    <property type="molecule type" value="Genomic_DNA"/>
</dbReference>
<dbReference type="AlphaFoldDB" id="A0A0P8DXL0"/>
<organism evidence="2 3">
    <name type="scientific">Candidatus Methanoperedens nitratireducens</name>
    <dbReference type="NCBI Taxonomy" id="1392998"/>
    <lineage>
        <taxon>Archaea</taxon>
        <taxon>Methanobacteriati</taxon>
        <taxon>Methanobacteriota</taxon>
        <taxon>Stenosarchaea group</taxon>
        <taxon>Methanomicrobia</taxon>
        <taxon>Methanosarcinales</taxon>
        <taxon>ANME-2 cluster</taxon>
        <taxon>Candidatus Methanoperedentaceae</taxon>
        <taxon>Candidatus Methanoperedens</taxon>
    </lineage>
</organism>
<keyword evidence="2" id="KW-0808">Transferase</keyword>
<feature type="domain" description="Polymerase beta nucleotidyltransferase" evidence="1">
    <location>
        <begin position="30"/>
        <end position="110"/>
    </location>
</feature>
<sequence length="148" mass="17313">MMKNQIVHVPKVNDQKKSNIDLDELIIKLRSSGLVHSIILFGSKARGTEKENSDIDICVIPKPEVKITLKERISLNNSVPDNIDISFIDELPVYIRKRIFLEGKVLYTQDMYHLLTLSKINDMEYERYKRLTGEYHKRVMERVRARLG</sequence>
<evidence type="ECO:0000313" key="3">
    <source>
        <dbReference type="Proteomes" id="UP000050360"/>
    </source>
</evidence>
<dbReference type="PANTHER" id="PTHR43852">
    <property type="entry name" value="NUCLEOTIDYLTRANSFERASE"/>
    <property type="match status" value="1"/>
</dbReference>
<dbReference type="CDD" id="cd05403">
    <property type="entry name" value="NT_KNTase_like"/>
    <property type="match status" value="1"/>
</dbReference>
<dbReference type="PANTHER" id="PTHR43852:SF3">
    <property type="entry name" value="NUCLEOTIDYLTRANSFERASE"/>
    <property type="match status" value="1"/>
</dbReference>
<dbReference type="InterPro" id="IPR043519">
    <property type="entry name" value="NT_sf"/>
</dbReference>
<dbReference type="InterPro" id="IPR041633">
    <property type="entry name" value="Polbeta"/>
</dbReference>
<protein>
    <submittedName>
        <fullName evidence="2">Nucleotidyltransferase domain protein</fullName>
    </submittedName>
</protein>
<dbReference type="SUPFAM" id="SSF81301">
    <property type="entry name" value="Nucleotidyltransferase"/>
    <property type="match status" value="1"/>
</dbReference>